<keyword evidence="5" id="KW-1185">Reference proteome</keyword>
<dbReference type="InterPro" id="IPR003959">
    <property type="entry name" value="ATPase_AAA_core"/>
</dbReference>
<feature type="domain" description="ATPase AAA-type core" evidence="3">
    <location>
        <begin position="194"/>
        <end position="240"/>
    </location>
</feature>
<comment type="similarity">
    <text evidence="1">Belongs to the AAA ATPase family.</text>
</comment>
<evidence type="ECO:0000313" key="5">
    <source>
        <dbReference type="Proteomes" id="UP001642464"/>
    </source>
</evidence>
<dbReference type="EMBL" id="CAXAMM010015558">
    <property type="protein sequence ID" value="CAK9036656.1"/>
    <property type="molecule type" value="Genomic_DNA"/>
</dbReference>
<evidence type="ECO:0000256" key="1">
    <source>
        <dbReference type="RuleBase" id="RU003651"/>
    </source>
</evidence>
<feature type="region of interest" description="Disordered" evidence="2">
    <location>
        <begin position="60"/>
        <end position="81"/>
    </location>
</feature>
<dbReference type="PROSITE" id="PS00674">
    <property type="entry name" value="AAA"/>
    <property type="match status" value="1"/>
</dbReference>
<organism evidence="4 5">
    <name type="scientific">Durusdinium trenchii</name>
    <dbReference type="NCBI Taxonomy" id="1381693"/>
    <lineage>
        <taxon>Eukaryota</taxon>
        <taxon>Sar</taxon>
        <taxon>Alveolata</taxon>
        <taxon>Dinophyceae</taxon>
        <taxon>Suessiales</taxon>
        <taxon>Symbiodiniaceae</taxon>
        <taxon>Durusdinium</taxon>
    </lineage>
</organism>
<keyword evidence="1" id="KW-0547">Nucleotide-binding</keyword>
<feature type="region of interest" description="Disordered" evidence="2">
    <location>
        <begin position="136"/>
        <end position="166"/>
    </location>
</feature>
<feature type="compositionally biased region" description="Low complexity" evidence="2">
    <location>
        <begin position="60"/>
        <end position="73"/>
    </location>
</feature>
<dbReference type="SUPFAM" id="SSF52540">
    <property type="entry name" value="P-loop containing nucleoside triphosphate hydrolases"/>
    <property type="match status" value="1"/>
</dbReference>
<evidence type="ECO:0000259" key="3">
    <source>
        <dbReference type="Pfam" id="PF00004"/>
    </source>
</evidence>
<dbReference type="InterPro" id="IPR003960">
    <property type="entry name" value="ATPase_AAA_CS"/>
</dbReference>
<name>A0ABP0LBY4_9DINO</name>
<protein>
    <submittedName>
        <fullName evidence="4">Mitochondrial chaperone BCS1 (H-BCS1) (BCS1-like protein)</fullName>
    </submittedName>
</protein>
<keyword evidence="1" id="KW-0067">ATP-binding</keyword>
<gene>
    <name evidence="4" type="ORF">SCF082_LOCUS21810</name>
</gene>
<sequence>MMFDLSYSVKGEDEPFKMEFKEVIFVMEDVDCASKVVYARKGASAQMAAQAGSMLTTTTTAATPEVSAEAAPGEAEKKEMKKEIKELKEEKALGNLYRAQSAPPNTHGAAALHVDPSQLKRNAPFDVAKLMRQVSKVAEDGDPAKASNEEESDTESDTSSPEDLPADLPAAVVTVETESASKKKSLDVELDKLNLSGLLNILDGVVDTPGRVVVMTTNHPEKLDPALIRRGRINKKIHLGFVDADTLLKMAKHYICRDSELPSGAQELAQELCGAGRGITPAWVEQCSAESEDFDGFVKQLRVGAPSRRTSESCVAPATSEKYEKPVLKNAALPGAKAPPAPPPKADVASTRW</sequence>
<dbReference type="Gene3D" id="3.40.50.300">
    <property type="entry name" value="P-loop containing nucleotide triphosphate hydrolases"/>
    <property type="match status" value="1"/>
</dbReference>
<dbReference type="InterPro" id="IPR050747">
    <property type="entry name" value="Mitochondrial_chaperone_BCS1"/>
</dbReference>
<accession>A0ABP0LBY4</accession>
<proteinExistence type="inferred from homology"/>
<reference evidence="4 5" key="1">
    <citation type="submission" date="2024-02" db="EMBL/GenBank/DDBJ databases">
        <authorList>
            <person name="Chen Y."/>
            <person name="Shah S."/>
            <person name="Dougan E. K."/>
            <person name="Thang M."/>
            <person name="Chan C."/>
        </authorList>
    </citation>
    <scope>NUCLEOTIDE SEQUENCE [LARGE SCALE GENOMIC DNA]</scope>
</reference>
<comment type="caution">
    <text evidence="4">The sequence shown here is derived from an EMBL/GenBank/DDBJ whole genome shotgun (WGS) entry which is preliminary data.</text>
</comment>
<evidence type="ECO:0000256" key="2">
    <source>
        <dbReference type="SAM" id="MobiDB-lite"/>
    </source>
</evidence>
<evidence type="ECO:0000313" key="4">
    <source>
        <dbReference type="EMBL" id="CAK9036656.1"/>
    </source>
</evidence>
<dbReference type="PANTHER" id="PTHR23070">
    <property type="entry name" value="BCS1 AAA-TYPE ATPASE"/>
    <property type="match status" value="1"/>
</dbReference>
<dbReference type="InterPro" id="IPR027417">
    <property type="entry name" value="P-loop_NTPase"/>
</dbReference>
<feature type="region of interest" description="Disordered" evidence="2">
    <location>
        <begin position="326"/>
        <end position="353"/>
    </location>
</feature>
<dbReference type="Proteomes" id="UP001642464">
    <property type="component" value="Unassembled WGS sequence"/>
</dbReference>
<dbReference type="Pfam" id="PF00004">
    <property type="entry name" value="AAA"/>
    <property type="match status" value="1"/>
</dbReference>